<sequence length="72" mass="7922">MPSGIEVHEGIVYATDHATSRFYAFDLTGRLVRTLDTGLPAGSLAGFTFGPDGKLYFVDLRSSRVYRIDPIL</sequence>
<dbReference type="EMBL" id="CP012672">
    <property type="protein sequence ID" value="AUX37695.1"/>
    <property type="molecule type" value="Genomic_DNA"/>
</dbReference>
<dbReference type="InterPro" id="IPR015943">
    <property type="entry name" value="WD40/YVTN_repeat-like_dom_sf"/>
</dbReference>
<accession>A0A4P2R3X8</accession>
<evidence type="ECO:0000313" key="2">
    <source>
        <dbReference type="Proteomes" id="UP000295497"/>
    </source>
</evidence>
<dbReference type="SUPFAM" id="SSF101898">
    <property type="entry name" value="NHL repeat"/>
    <property type="match status" value="1"/>
</dbReference>
<dbReference type="Gene3D" id="2.130.10.10">
    <property type="entry name" value="YVTN repeat-like/Quinoprotein amine dehydrogenase"/>
    <property type="match status" value="1"/>
</dbReference>
<evidence type="ECO:0000313" key="1">
    <source>
        <dbReference type="EMBL" id="AUX37695.1"/>
    </source>
</evidence>
<protein>
    <recommendedName>
        <fullName evidence="3">SMP-30/Gluconolactonase/LRE-like region domain-containing protein</fullName>
    </recommendedName>
</protein>
<dbReference type="Proteomes" id="UP000295497">
    <property type="component" value="Chromosome"/>
</dbReference>
<proteinExistence type="predicted"/>
<dbReference type="AlphaFoldDB" id="A0A4P2R3X8"/>
<name>A0A4P2R3X8_SORCE</name>
<evidence type="ECO:0008006" key="3">
    <source>
        <dbReference type="Google" id="ProtNLM"/>
    </source>
</evidence>
<dbReference type="RefSeq" id="WP_237244720.1">
    <property type="nucleotide sequence ID" value="NZ_CP012672.1"/>
</dbReference>
<reference evidence="1 2" key="1">
    <citation type="submission" date="2015-09" db="EMBL/GenBank/DDBJ databases">
        <title>Sorangium comparison.</title>
        <authorList>
            <person name="Zaburannyi N."/>
            <person name="Bunk B."/>
            <person name="Overmann J."/>
            <person name="Mueller R."/>
        </authorList>
    </citation>
    <scope>NUCLEOTIDE SEQUENCE [LARGE SCALE GENOMIC DNA]</scope>
    <source>
        <strain evidence="1 2">So ce836</strain>
    </source>
</reference>
<gene>
    <name evidence="1" type="ORF">SOCE836_099250</name>
</gene>
<organism evidence="1 2">
    <name type="scientific">Sorangium cellulosum</name>
    <name type="common">Polyangium cellulosum</name>
    <dbReference type="NCBI Taxonomy" id="56"/>
    <lineage>
        <taxon>Bacteria</taxon>
        <taxon>Pseudomonadati</taxon>
        <taxon>Myxococcota</taxon>
        <taxon>Polyangia</taxon>
        <taxon>Polyangiales</taxon>
        <taxon>Polyangiaceae</taxon>
        <taxon>Sorangium</taxon>
    </lineage>
</organism>